<dbReference type="Gene3D" id="1.50.10.10">
    <property type="match status" value="3"/>
</dbReference>
<dbReference type="OrthoDB" id="10257085at2759"/>
<evidence type="ECO:0000313" key="12">
    <source>
        <dbReference type="EMBL" id="OVA04734.1"/>
    </source>
</evidence>
<keyword evidence="3 8" id="KW-0378">Hydrolase</keyword>
<evidence type="ECO:0000256" key="7">
    <source>
        <dbReference type="ARBA" id="ARBA00023326"/>
    </source>
</evidence>
<keyword evidence="10" id="KW-0732">Signal</keyword>
<dbReference type="EC" id="3.2.1.4" evidence="10"/>
<dbReference type="PROSITE" id="PS00698">
    <property type="entry name" value="GH9_3"/>
    <property type="match status" value="1"/>
</dbReference>
<protein>
    <recommendedName>
        <fullName evidence="10">Endoglucanase</fullName>
        <ecNumber evidence="10">3.2.1.4</ecNumber>
    </recommendedName>
</protein>
<gene>
    <name evidence="12" type="ORF">BVC80_1719g68</name>
</gene>
<dbReference type="InterPro" id="IPR001701">
    <property type="entry name" value="Glyco_hydro_9"/>
</dbReference>
<feature type="domain" description="Glycoside hydrolase family 9" evidence="11">
    <location>
        <begin position="546"/>
        <end position="1000"/>
    </location>
</feature>
<dbReference type="FunFam" id="1.50.10.10:FF:000020">
    <property type="entry name" value="Endoglucanase"/>
    <property type="match status" value="1"/>
</dbReference>
<dbReference type="OMA" id="AYQRANQ"/>
<dbReference type="InterPro" id="IPR012341">
    <property type="entry name" value="6hp_glycosidase-like_sf"/>
</dbReference>
<dbReference type="GO" id="GO:0008810">
    <property type="term" value="F:cellulase activity"/>
    <property type="evidence" value="ECO:0007669"/>
    <property type="project" value="UniProtKB-EC"/>
</dbReference>
<evidence type="ECO:0000256" key="9">
    <source>
        <dbReference type="PROSITE-ProRule" id="PRU10060"/>
    </source>
</evidence>
<comment type="catalytic activity">
    <reaction evidence="1 10">
        <text>Endohydrolysis of (1-&gt;4)-beta-D-glucosidic linkages in cellulose, lichenin and cereal beta-D-glucans.</text>
        <dbReference type="EC" id="3.2.1.4"/>
    </reaction>
</comment>
<feature type="active site" evidence="8">
    <location>
        <position position="927"/>
    </location>
</feature>
<dbReference type="PROSITE" id="PS00592">
    <property type="entry name" value="GH9_2"/>
    <property type="match status" value="2"/>
</dbReference>
<accession>A0A200Q2P4</accession>
<keyword evidence="5 8" id="KW-0119">Carbohydrate metabolism</keyword>
<organism evidence="12 13">
    <name type="scientific">Macleaya cordata</name>
    <name type="common">Five-seeded plume-poppy</name>
    <name type="synonym">Bocconia cordata</name>
    <dbReference type="NCBI Taxonomy" id="56857"/>
    <lineage>
        <taxon>Eukaryota</taxon>
        <taxon>Viridiplantae</taxon>
        <taxon>Streptophyta</taxon>
        <taxon>Embryophyta</taxon>
        <taxon>Tracheophyta</taxon>
        <taxon>Spermatophyta</taxon>
        <taxon>Magnoliopsida</taxon>
        <taxon>Ranunculales</taxon>
        <taxon>Papaveraceae</taxon>
        <taxon>Papaveroideae</taxon>
        <taxon>Macleaya</taxon>
    </lineage>
</organism>
<evidence type="ECO:0000256" key="10">
    <source>
        <dbReference type="RuleBase" id="RU361166"/>
    </source>
</evidence>
<sequence length="1011" mass="111747">MTPAKVSLMQLLLVPILMLSLCCCSAFDSHDYSDALAKSILFFEGQRSGKLPSNQRLKWRGDSALTDGSSYHVDLVGGYYDAGDNVKFGLPMAFTTTLLSWSVIEFGSSMQSQIENAKAAIRWSTDYLLKAATATPDTLYVQVGDPNMDHRCWERPEDMDTPRNVYKVSSQNPGSDVAAETASALAAASIVFKDSDPSYSTKLLQTAMKVFDFADRYRGSYSDSLSSVVCPFYCSYSGYHDELLWGASWIHKASENSSYLSYIQSNGHTLGADDDDYSFSWDDKRIGTKVLLSKGFLDKKVEEFQLYKVHSDNYICSLIPGSPSFQAQYTAGQQHDHFPSFSIYFYPVFESWWFIYKSFFAGGLLYKGSESNLQYVTTTAFLLLTYSKYLNSYGGVASCGSSTFTAKDLISLAKKQVDYILGRNPAKMSYMVGFGEKYPQHVHHRGSSLPSMHTHPDKITCSNGFQYLYSGSPNPNVLVGAILGGPDDHDSFSDDRNKYQQSEPATYINAPFVGALAFFATTPLLFVPILLILSSCFCSAFDSHDYADALEKSILFFEGQRSGKLPSNQRLTWRGDSGLTAGSTQNVDLVGGYYDAGDNVIFGLPLAFTTTMLSWSVIEFGGSMKHQVGHARDAIRWSTDYLLKAATATPDTLYVQVGDPNVDHKCWQRPEDLDTNRNVYKVSTQNPGSDVAAETAAALAAASVAFKKTDPSYSSKLLQTAKKVFDFADQHRGSYSDSLSSVVCPFYCSYSGYNDELLWGAAWLYRATKDNKYLSYIKSNGHTDGADDDDFSFSWDDKRVGTKILLSKFFLQKTVQEFQSYKVHSDNYVCTLIPGSPSFNSKYTPGGLLFKEMECNMQYVTSTAFLLLTYAKYLNSYHGVVSCGSSTFQAKDLISLAKKQVDYILGENPSKMSYMVGFGAKYPQKVHHRGSSIPSKHTHPDPIACNDGFQHLNSGSPNPNVLVGAILGGPDQSDNFSDDRNNHQQSEPATYFNAPFVGALAFFAATPKASS</sequence>
<keyword evidence="4 10" id="KW-0136">Cellulose degradation</keyword>
<evidence type="ECO:0000256" key="6">
    <source>
        <dbReference type="ARBA" id="ARBA00023295"/>
    </source>
</evidence>
<feature type="signal peptide" evidence="10">
    <location>
        <begin position="1"/>
        <end position="26"/>
    </location>
</feature>
<keyword evidence="6 8" id="KW-0326">Glycosidase</keyword>
<evidence type="ECO:0000256" key="3">
    <source>
        <dbReference type="ARBA" id="ARBA00022801"/>
    </source>
</evidence>
<dbReference type="PANTHER" id="PTHR22298">
    <property type="entry name" value="ENDO-1,4-BETA-GLUCANASE"/>
    <property type="match status" value="1"/>
</dbReference>
<dbReference type="InterPro" id="IPR008928">
    <property type="entry name" value="6-hairpin_glycosidase_sf"/>
</dbReference>
<comment type="caution">
    <text evidence="12">The sequence shown here is derived from an EMBL/GenBank/DDBJ whole genome shotgun (WGS) entry which is preliminary data.</text>
</comment>
<dbReference type="STRING" id="56857.A0A200Q2P4"/>
<dbReference type="AlphaFoldDB" id="A0A200Q2P4"/>
<feature type="active site" evidence="8">
    <location>
        <position position="443"/>
    </location>
</feature>
<dbReference type="Proteomes" id="UP000195402">
    <property type="component" value="Unassembled WGS sequence"/>
</dbReference>
<dbReference type="SUPFAM" id="SSF48208">
    <property type="entry name" value="Six-hairpin glycosidases"/>
    <property type="match status" value="2"/>
</dbReference>
<dbReference type="InterPro" id="IPR033126">
    <property type="entry name" value="Glyco_hydro_9_Asp/Glu_AS"/>
</dbReference>
<keyword evidence="13" id="KW-1185">Reference proteome</keyword>
<evidence type="ECO:0000256" key="4">
    <source>
        <dbReference type="ARBA" id="ARBA00023001"/>
    </source>
</evidence>
<dbReference type="InterPro" id="IPR018221">
    <property type="entry name" value="Glyco_hydro_9_His_AS"/>
</dbReference>
<evidence type="ECO:0000256" key="1">
    <source>
        <dbReference type="ARBA" id="ARBA00000966"/>
    </source>
</evidence>
<dbReference type="InParanoid" id="A0A200Q2P4"/>
<name>A0A200Q2P4_MACCD</name>
<dbReference type="Pfam" id="PF00759">
    <property type="entry name" value="Glyco_hydro_9"/>
    <property type="match status" value="2"/>
</dbReference>
<feature type="domain" description="Glycoside hydrolase family 9" evidence="11">
    <location>
        <begin position="32"/>
        <end position="516"/>
    </location>
</feature>
<proteinExistence type="inferred from homology"/>
<comment type="similarity">
    <text evidence="2 8 10">Belongs to the glycosyl hydrolase 9 (cellulase E) family.</text>
</comment>
<dbReference type="EMBL" id="MVGT01003289">
    <property type="protein sequence ID" value="OVA04734.1"/>
    <property type="molecule type" value="Genomic_DNA"/>
</dbReference>
<feature type="active site" evidence="9">
    <location>
        <position position="494"/>
    </location>
</feature>
<dbReference type="GO" id="GO:0030245">
    <property type="term" value="P:cellulose catabolic process"/>
    <property type="evidence" value="ECO:0007669"/>
    <property type="project" value="UniProtKB-KW"/>
</dbReference>
<feature type="chain" id="PRO_5011823725" description="Endoglucanase" evidence="10">
    <location>
        <begin position="27"/>
        <end position="1011"/>
    </location>
</feature>
<evidence type="ECO:0000256" key="2">
    <source>
        <dbReference type="ARBA" id="ARBA00007072"/>
    </source>
</evidence>
<keyword evidence="7 8" id="KW-0624">Polysaccharide degradation</keyword>
<evidence type="ECO:0000313" key="13">
    <source>
        <dbReference type="Proteomes" id="UP000195402"/>
    </source>
</evidence>
<reference evidence="12 13" key="1">
    <citation type="journal article" date="2017" name="Mol. Plant">
        <title>The Genome of Medicinal Plant Macleaya cordata Provides New Insights into Benzylisoquinoline Alkaloids Metabolism.</title>
        <authorList>
            <person name="Liu X."/>
            <person name="Liu Y."/>
            <person name="Huang P."/>
            <person name="Ma Y."/>
            <person name="Qing Z."/>
            <person name="Tang Q."/>
            <person name="Cao H."/>
            <person name="Cheng P."/>
            <person name="Zheng Y."/>
            <person name="Yuan Z."/>
            <person name="Zhou Y."/>
            <person name="Liu J."/>
            <person name="Tang Z."/>
            <person name="Zhuo Y."/>
            <person name="Zhang Y."/>
            <person name="Yu L."/>
            <person name="Huang J."/>
            <person name="Yang P."/>
            <person name="Peng Q."/>
            <person name="Zhang J."/>
            <person name="Jiang W."/>
            <person name="Zhang Z."/>
            <person name="Lin K."/>
            <person name="Ro D.K."/>
            <person name="Chen X."/>
            <person name="Xiong X."/>
            <person name="Shang Y."/>
            <person name="Huang S."/>
            <person name="Zeng J."/>
        </authorList>
    </citation>
    <scope>NUCLEOTIDE SEQUENCE [LARGE SCALE GENOMIC DNA]</scope>
    <source>
        <strain evidence="13">cv. BLH2017</strain>
        <tissue evidence="12">Root</tissue>
    </source>
</reference>
<evidence type="ECO:0000259" key="11">
    <source>
        <dbReference type="Pfam" id="PF00759"/>
    </source>
</evidence>
<feature type="active site" evidence="9">
    <location>
        <position position="503"/>
    </location>
</feature>
<evidence type="ECO:0000256" key="5">
    <source>
        <dbReference type="ARBA" id="ARBA00023277"/>
    </source>
</evidence>
<evidence type="ECO:0000256" key="8">
    <source>
        <dbReference type="PROSITE-ProRule" id="PRU10059"/>
    </source>
</evidence>